<dbReference type="OrthoDB" id="3504576at2759"/>
<comment type="caution">
    <text evidence="2">The sequence shown here is derived from an EMBL/GenBank/DDBJ whole genome shotgun (WGS) entry which is preliminary data.</text>
</comment>
<feature type="domain" description="2EXR" evidence="1">
    <location>
        <begin position="4"/>
        <end position="87"/>
    </location>
</feature>
<proteinExistence type="predicted"/>
<accession>A0A5N6KH64</accession>
<protein>
    <recommendedName>
        <fullName evidence="1">2EXR domain-containing protein</fullName>
    </recommendedName>
</protein>
<name>A0A5N6KH64_MONLA</name>
<dbReference type="Pfam" id="PF20150">
    <property type="entry name" value="2EXR"/>
    <property type="match status" value="1"/>
</dbReference>
<sequence length="269" mass="31018">MLAFSRLPIELRIKIWEYALPGGRNIEIYPTLINRKEITWKAVQCSCPTRCNRLPSVAQVNSEARAVFFRHFTTCFDTYIQWRNDTIFVQRTSVMRSNLNFNAGSKEIQALDKIISGSPRSSELRSFAITTNLSWIRNGLPQIISPHTSNDHECELQRNLNPKSTFRELLLVGSSGPYYAGRRAGFNGLGFEFVDYDDNKEAVYVMQQQQQQSNTLADYQQQLLQLDTQNRVNAITLWRAKWQEEGKATPPPYRIARQKDAPNCFKDTL</sequence>
<reference evidence="2 3" key="1">
    <citation type="submission" date="2019-06" db="EMBL/GenBank/DDBJ databases">
        <title>Genome Sequence of the Brown Rot Fungal Pathogen Monilinia laxa.</title>
        <authorList>
            <person name="De Miccolis Angelini R.M."/>
            <person name="Landi L."/>
            <person name="Abate D."/>
            <person name="Pollastro S."/>
            <person name="Romanazzi G."/>
            <person name="Faretra F."/>
        </authorList>
    </citation>
    <scope>NUCLEOTIDE SEQUENCE [LARGE SCALE GENOMIC DNA]</scope>
    <source>
        <strain evidence="2 3">Mlax316</strain>
    </source>
</reference>
<gene>
    <name evidence="2" type="ORF">EYC80_004496</name>
</gene>
<evidence type="ECO:0000313" key="3">
    <source>
        <dbReference type="Proteomes" id="UP000326757"/>
    </source>
</evidence>
<dbReference type="PANTHER" id="PTHR35910:SF6">
    <property type="entry name" value="2EXR DOMAIN-CONTAINING PROTEIN"/>
    <property type="match status" value="1"/>
</dbReference>
<dbReference type="PANTHER" id="PTHR35910">
    <property type="entry name" value="2EXR DOMAIN-CONTAINING PROTEIN"/>
    <property type="match status" value="1"/>
</dbReference>
<dbReference type="AlphaFoldDB" id="A0A5N6KH64"/>
<organism evidence="2 3">
    <name type="scientific">Monilinia laxa</name>
    <name type="common">Brown rot fungus</name>
    <name type="synonym">Sclerotinia laxa</name>
    <dbReference type="NCBI Taxonomy" id="61186"/>
    <lineage>
        <taxon>Eukaryota</taxon>
        <taxon>Fungi</taxon>
        <taxon>Dikarya</taxon>
        <taxon>Ascomycota</taxon>
        <taxon>Pezizomycotina</taxon>
        <taxon>Leotiomycetes</taxon>
        <taxon>Helotiales</taxon>
        <taxon>Sclerotiniaceae</taxon>
        <taxon>Monilinia</taxon>
    </lineage>
</organism>
<keyword evidence="3" id="KW-1185">Reference proteome</keyword>
<dbReference type="Proteomes" id="UP000326757">
    <property type="component" value="Unassembled WGS sequence"/>
</dbReference>
<dbReference type="InterPro" id="IPR045518">
    <property type="entry name" value="2EXR"/>
</dbReference>
<dbReference type="EMBL" id="VIGI01000002">
    <property type="protein sequence ID" value="KAB8303042.1"/>
    <property type="molecule type" value="Genomic_DNA"/>
</dbReference>
<evidence type="ECO:0000259" key="1">
    <source>
        <dbReference type="Pfam" id="PF20150"/>
    </source>
</evidence>
<evidence type="ECO:0000313" key="2">
    <source>
        <dbReference type="EMBL" id="KAB8303042.1"/>
    </source>
</evidence>